<dbReference type="EMBL" id="CP000117">
    <property type="protein sequence ID" value="ABA22344.1"/>
    <property type="molecule type" value="Genomic_DNA"/>
</dbReference>
<name>Q3M9J2_TRIV2</name>
<dbReference type="SMART" id="SM00563">
    <property type="entry name" value="PlsC"/>
    <property type="match status" value="1"/>
</dbReference>
<dbReference type="SUPFAM" id="SSF69593">
    <property type="entry name" value="Glycerol-3-phosphate (1)-acyltransferase"/>
    <property type="match status" value="1"/>
</dbReference>
<dbReference type="GO" id="GO:0016020">
    <property type="term" value="C:membrane"/>
    <property type="evidence" value="ECO:0007669"/>
    <property type="project" value="InterPro"/>
</dbReference>
<dbReference type="KEGG" id="ava:Ava_2731"/>
<dbReference type="AlphaFoldDB" id="Q3M9J2"/>
<keyword evidence="5" id="KW-0472">Membrane</keyword>
<dbReference type="GO" id="GO:0006654">
    <property type="term" value="P:phosphatidic acid biosynthetic process"/>
    <property type="evidence" value="ECO:0007669"/>
    <property type="project" value="TreeGrafter"/>
</dbReference>
<evidence type="ECO:0000313" key="8">
    <source>
        <dbReference type="Proteomes" id="UP000002533"/>
    </source>
</evidence>
<keyword evidence="4" id="KW-0443">Lipid metabolism</keyword>
<dbReference type="HOGENOM" id="CLU_027938_4_5_3"/>
<dbReference type="InterPro" id="IPR004552">
    <property type="entry name" value="AGP_acyltrans"/>
</dbReference>
<evidence type="ECO:0000256" key="3">
    <source>
        <dbReference type="ARBA" id="ARBA00023315"/>
    </source>
</evidence>
<comment type="domain">
    <text evidence="4">The HXXXXD motif is essential for acyltransferase activity and may constitute the binding site for the phosphate moiety of the glycerol-3-phosphate.</text>
</comment>
<comment type="similarity">
    <text evidence="1 4">Belongs to the 1-acyl-sn-glycerol-3-phosphate acyltransferase family.</text>
</comment>
<organism evidence="7 8">
    <name type="scientific">Trichormus variabilis (strain ATCC 29413 / PCC 7937)</name>
    <name type="common">Anabaena variabilis</name>
    <dbReference type="NCBI Taxonomy" id="240292"/>
    <lineage>
        <taxon>Bacteria</taxon>
        <taxon>Bacillati</taxon>
        <taxon>Cyanobacteriota</taxon>
        <taxon>Cyanophyceae</taxon>
        <taxon>Nostocales</taxon>
        <taxon>Nostocaceae</taxon>
        <taxon>Trichormus</taxon>
    </lineage>
</organism>
<evidence type="ECO:0000256" key="5">
    <source>
        <dbReference type="SAM" id="Phobius"/>
    </source>
</evidence>
<feature type="domain" description="Phospholipid/glycerol acyltransferase" evidence="6">
    <location>
        <begin position="102"/>
        <end position="214"/>
    </location>
</feature>
<dbReference type="NCBIfam" id="TIGR00530">
    <property type="entry name" value="AGP_acyltrn"/>
    <property type="match status" value="1"/>
</dbReference>
<keyword evidence="4" id="KW-0594">Phospholipid biosynthesis</keyword>
<keyword evidence="4" id="KW-0444">Lipid biosynthesis</keyword>
<gene>
    <name evidence="7" type="ordered locus">Ava_2731</name>
</gene>
<dbReference type="STRING" id="240292.Ava_2731"/>
<dbReference type="Pfam" id="PF01553">
    <property type="entry name" value="Acyltransferase"/>
    <property type="match status" value="1"/>
</dbReference>
<keyword evidence="2 4" id="KW-0808">Transferase</keyword>
<evidence type="ECO:0000259" key="6">
    <source>
        <dbReference type="SMART" id="SM00563"/>
    </source>
</evidence>
<dbReference type="EC" id="2.3.1.51" evidence="4"/>
<dbReference type="PANTHER" id="PTHR10434:SF11">
    <property type="entry name" value="1-ACYL-SN-GLYCEROL-3-PHOSPHATE ACYLTRANSFERASE"/>
    <property type="match status" value="1"/>
</dbReference>
<evidence type="ECO:0000256" key="2">
    <source>
        <dbReference type="ARBA" id="ARBA00022679"/>
    </source>
</evidence>
<evidence type="ECO:0000256" key="4">
    <source>
        <dbReference type="RuleBase" id="RU361267"/>
    </source>
</evidence>
<protein>
    <recommendedName>
        <fullName evidence="4">1-acyl-sn-glycerol-3-phosphate acyltransferase</fullName>
        <ecNumber evidence="4">2.3.1.51</ecNumber>
    </recommendedName>
</protein>
<keyword evidence="5" id="KW-1133">Transmembrane helix</keyword>
<dbReference type="eggNOG" id="COG0204">
    <property type="taxonomic scope" value="Bacteria"/>
</dbReference>
<dbReference type="InterPro" id="IPR002123">
    <property type="entry name" value="Plipid/glycerol_acylTrfase"/>
</dbReference>
<accession>Q3M9J2</accession>
<dbReference type="CDD" id="cd07989">
    <property type="entry name" value="LPLAT_AGPAT-like"/>
    <property type="match status" value="1"/>
</dbReference>
<reference evidence="8" key="1">
    <citation type="journal article" date="2014" name="Stand. Genomic Sci.">
        <title>Complete genome sequence of Anabaena variabilis ATCC 29413.</title>
        <authorList>
            <person name="Thiel T."/>
            <person name="Pratte B.S."/>
            <person name="Zhong J."/>
            <person name="Goodwin L."/>
            <person name="Copeland A."/>
            <person name="Lucas S."/>
            <person name="Han C."/>
            <person name="Pitluck S."/>
            <person name="Land M.L."/>
            <person name="Kyrpides N.C."/>
            <person name="Woyke T."/>
        </authorList>
    </citation>
    <scope>NUCLEOTIDE SEQUENCE [LARGE SCALE GENOMIC DNA]</scope>
    <source>
        <strain evidence="8">ATCC 29413 / PCC 7937</strain>
    </source>
</reference>
<feature type="transmembrane region" description="Helical" evidence="5">
    <location>
        <begin position="38"/>
        <end position="56"/>
    </location>
</feature>
<evidence type="ECO:0000313" key="7">
    <source>
        <dbReference type="EMBL" id="ABA22344.1"/>
    </source>
</evidence>
<dbReference type="Proteomes" id="UP000002533">
    <property type="component" value="Chromosome"/>
</dbReference>
<keyword evidence="3 4" id="KW-0012">Acyltransferase</keyword>
<comment type="catalytic activity">
    <reaction evidence="4">
        <text>a 1-acyl-sn-glycero-3-phosphate + an acyl-CoA = a 1,2-diacyl-sn-glycero-3-phosphate + CoA</text>
        <dbReference type="Rhea" id="RHEA:19709"/>
        <dbReference type="ChEBI" id="CHEBI:57287"/>
        <dbReference type="ChEBI" id="CHEBI:57970"/>
        <dbReference type="ChEBI" id="CHEBI:58342"/>
        <dbReference type="ChEBI" id="CHEBI:58608"/>
        <dbReference type="EC" id="2.3.1.51"/>
    </reaction>
</comment>
<proteinExistence type="inferred from homology"/>
<evidence type="ECO:0000256" key="1">
    <source>
        <dbReference type="ARBA" id="ARBA00008655"/>
    </source>
</evidence>
<dbReference type="PANTHER" id="PTHR10434">
    <property type="entry name" value="1-ACYL-SN-GLYCEROL-3-PHOSPHATE ACYLTRANSFERASE"/>
    <property type="match status" value="1"/>
</dbReference>
<keyword evidence="4" id="KW-1208">Phospholipid metabolism</keyword>
<keyword evidence="5" id="KW-0812">Transmembrane</keyword>
<sequence>MPLFGLPCGTLRFGATSMREACPNSQFKAKVKRQKKKSFTFLLFTFYFFIPTPQVLMSRTREPLISLALYHAFKWSVVSPMLHAYFRGRIYGVENVPQSGPVVVVSNHASYFDPPIVSNCVRRPVAYMAKQELFEIPVLAQAIKLYGAYPVSRGSADRNAIRAALEYLENGWAVGVFLEGTRTPDGRISDPKRGAALLAAKAKAPILPVCLWGSENILQKGSSVPRAVPLTVRIGNLIDTPSSTNKDELESITQKCAAAINQMHDLGR</sequence>
<dbReference type="GO" id="GO:0003841">
    <property type="term" value="F:1-acylglycerol-3-phosphate O-acyltransferase activity"/>
    <property type="evidence" value="ECO:0007669"/>
    <property type="project" value="UniProtKB-UniRule"/>
</dbReference>